<reference evidence="1" key="1">
    <citation type="journal article" date="2012" name="Mol. Plant Microbe Interact.">
        <title>A highly conserved effector in Fusarium oxysporum is required for full virulence on Arabidopsis.</title>
        <authorList>
            <person name="Thatcher L.F."/>
            <person name="Gardiner D.M."/>
            <person name="Kazan K."/>
            <person name="Manners J."/>
        </authorList>
    </citation>
    <scope>NUCLEOTIDE SEQUENCE [LARGE SCALE GENOMIC DNA]</scope>
    <source>
        <strain evidence="1">Fo5176</strain>
    </source>
</reference>
<protein>
    <submittedName>
        <fullName evidence="1">Uncharacterized protein</fullName>
    </submittedName>
</protein>
<accession>F9FNE2</accession>
<proteinExistence type="predicted"/>
<dbReference type="AlphaFoldDB" id="F9FNE2"/>
<dbReference type="EMBL" id="AFQF01002385">
    <property type="protein sequence ID" value="EGU81564.1"/>
    <property type="molecule type" value="Genomic_DNA"/>
</dbReference>
<name>F9FNE2_FUSOF</name>
<sequence>MVATVVPFFLPHGSVRLGTFIKNINHPLEGYHEPPTSNVPKAIVTPFSFPSQNQQNRKTEFGSALTSLISAGFSKRLQSQVHLAPARGNNYCLDNSDAWFDKAVSLPETREWIEKAALRGHKIYIIVGIQTFIDARIVQKLARGRQARGQATVPVSLFLAAATAAMPFADLVDPAIREHQNAESDQLWLLAPGEQVWSLQYQSNHGQVPPEDASRNSLMHTGTATTLPACQTVPRLRPWIDKLMTDVDGRQSVTRRELTTGRNFAHKVAAVR</sequence>
<organism evidence="1">
    <name type="scientific">Fusarium oxysporum (strain Fo5176)</name>
    <name type="common">Fusarium vascular wilt</name>
    <dbReference type="NCBI Taxonomy" id="660025"/>
    <lineage>
        <taxon>Eukaryota</taxon>
        <taxon>Fungi</taxon>
        <taxon>Dikarya</taxon>
        <taxon>Ascomycota</taxon>
        <taxon>Pezizomycotina</taxon>
        <taxon>Sordariomycetes</taxon>
        <taxon>Hypocreomycetidae</taxon>
        <taxon>Hypocreales</taxon>
        <taxon>Nectriaceae</taxon>
        <taxon>Fusarium</taxon>
        <taxon>Fusarium oxysporum species complex</taxon>
    </lineage>
</organism>
<gene>
    <name evidence="1" type="ORF">FOXB_07922</name>
</gene>
<dbReference type="PaxDb" id="5507-FOXG_16441P0"/>
<evidence type="ECO:0000313" key="1">
    <source>
        <dbReference type="EMBL" id="EGU81564.1"/>
    </source>
</evidence>
<comment type="caution">
    <text evidence="1">The sequence shown here is derived from an EMBL/GenBank/DDBJ whole genome shotgun (WGS) entry which is preliminary data.</text>
</comment>
<dbReference type="OrthoDB" id="5410365at2759"/>